<reference evidence="3" key="1">
    <citation type="journal article" date="2020" name="Genome Biol.">
        <title>Gamete binning: chromosome-level and haplotype-resolved genome assembly enabled by high-throughput single-cell sequencing of gamete genomes.</title>
        <authorList>
            <person name="Campoy J.A."/>
            <person name="Sun H."/>
            <person name="Goel M."/>
            <person name="Jiao W.-B."/>
            <person name="Folz-Donahue K."/>
            <person name="Wang N."/>
            <person name="Rubio M."/>
            <person name="Liu C."/>
            <person name="Kukat C."/>
            <person name="Ruiz D."/>
            <person name="Huettel B."/>
            <person name="Schneeberger K."/>
        </authorList>
    </citation>
    <scope>NUCLEOTIDE SEQUENCE [LARGE SCALE GENOMIC DNA]</scope>
    <source>
        <strain evidence="3">cv. Rojo Pasion</strain>
    </source>
</reference>
<evidence type="ECO:0000313" key="2">
    <source>
        <dbReference type="EMBL" id="CAB4316693.1"/>
    </source>
</evidence>
<feature type="compositionally biased region" description="Polar residues" evidence="1">
    <location>
        <begin position="227"/>
        <end position="243"/>
    </location>
</feature>
<sequence>MSNADSFGPGNYYGAATPVGSMLNVQILNSVSSTPISKTNSPLISNQSNMHGAQQSEHVKPQQLDQLEKINFQTPLSSRENILHSHQPNQFQQQQQLVHQQRQQKQQNPQPQQMLNNDAFGQSQMTSDLSSAKRDMDHHNEAMHQQATVPFRLSEMHNQFHQHSVEDRLRNAPHIPSGQHDISSLLSQTSQQIQQILQPHQLVAESQNDFISLSVGAQSEPVLQRQWHPQSQDGSHRQANMSHEQYVHEDFRQRISGQDEA</sequence>
<feature type="compositionally biased region" description="Low complexity" evidence="1">
    <location>
        <begin position="87"/>
        <end position="116"/>
    </location>
</feature>
<accession>A0A6J5XWR9</accession>
<feature type="region of interest" description="Disordered" evidence="1">
    <location>
        <begin position="35"/>
        <end position="61"/>
    </location>
</feature>
<organism evidence="2 3">
    <name type="scientific">Prunus armeniaca</name>
    <name type="common">Apricot</name>
    <name type="synonym">Armeniaca vulgaris</name>
    <dbReference type="NCBI Taxonomy" id="36596"/>
    <lineage>
        <taxon>Eukaryota</taxon>
        <taxon>Viridiplantae</taxon>
        <taxon>Streptophyta</taxon>
        <taxon>Embryophyta</taxon>
        <taxon>Tracheophyta</taxon>
        <taxon>Spermatophyta</taxon>
        <taxon>Magnoliopsida</taxon>
        <taxon>eudicotyledons</taxon>
        <taxon>Gunneridae</taxon>
        <taxon>Pentapetalae</taxon>
        <taxon>rosids</taxon>
        <taxon>fabids</taxon>
        <taxon>Rosales</taxon>
        <taxon>Rosaceae</taxon>
        <taxon>Amygdaloideae</taxon>
        <taxon>Amygdaleae</taxon>
        <taxon>Prunus</taxon>
    </lineage>
</organism>
<proteinExistence type="predicted"/>
<name>A0A6J5XWR9_PRUAR</name>
<evidence type="ECO:0000256" key="1">
    <source>
        <dbReference type="SAM" id="MobiDB-lite"/>
    </source>
</evidence>
<dbReference type="Proteomes" id="UP000507245">
    <property type="component" value="Unassembled WGS sequence"/>
</dbReference>
<dbReference type="AlphaFoldDB" id="A0A6J5XWR9"/>
<feature type="region of interest" description="Disordered" evidence="1">
    <location>
        <begin position="87"/>
        <end position="117"/>
    </location>
</feature>
<feature type="region of interest" description="Disordered" evidence="1">
    <location>
        <begin position="222"/>
        <end position="261"/>
    </location>
</feature>
<protein>
    <submittedName>
        <fullName evidence="2">Uncharacterized protein</fullName>
    </submittedName>
</protein>
<feature type="compositionally biased region" description="Polar residues" evidence="1">
    <location>
        <begin position="35"/>
        <end position="56"/>
    </location>
</feature>
<evidence type="ECO:0000313" key="3">
    <source>
        <dbReference type="Proteomes" id="UP000507245"/>
    </source>
</evidence>
<dbReference type="EMBL" id="CAEKKB010000007">
    <property type="protein sequence ID" value="CAB4316693.1"/>
    <property type="molecule type" value="Genomic_DNA"/>
</dbReference>
<dbReference type="OrthoDB" id="1751500at2759"/>
<gene>
    <name evidence="2" type="ORF">ORAREDHAP_LOCUS42770</name>
</gene>
<keyword evidence="3" id="KW-1185">Reference proteome</keyword>